<dbReference type="EMBL" id="SCEB01000476">
    <property type="protein sequence ID" value="RXM99065.1"/>
    <property type="molecule type" value="Genomic_DNA"/>
</dbReference>
<sequence length="118" mass="14057">MVVEDKESDDLDARFIWSHSSKEWIENESQYKCAGCLKHYRSLASLQVHVEQGWRQGFSCRVFYRKLKDMWENSIQNESQKSVREQTPESMNSYQGKKSRKRKAAEEEEPGPKRRRLV</sequence>
<proteinExistence type="predicted"/>
<gene>
    <name evidence="2" type="ORF">EOD39_12207</name>
</gene>
<feature type="region of interest" description="Disordered" evidence="1">
    <location>
        <begin position="75"/>
        <end position="118"/>
    </location>
</feature>
<comment type="caution">
    <text evidence="2">The sequence shown here is derived from an EMBL/GenBank/DDBJ whole genome shotgun (WGS) entry which is preliminary data.</text>
</comment>
<dbReference type="Proteomes" id="UP000289886">
    <property type="component" value="Unassembled WGS sequence"/>
</dbReference>
<organism evidence="2 3">
    <name type="scientific">Acipenser ruthenus</name>
    <name type="common">Sterlet sturgeon</name>
    <dbReference type="NCBI Taxonomy" id="7906"/>
    <lineage>
        <taxon>Eukaryota</taxon>
        <taxon>Metazoa</taxon>
        <taxon>Chordata</taxon>
        <taxon>Craniata</taxon>
        <taxon>Vertebrata</taxon>
        <taxon>Euteleostomi</taxon>
        <taxon>Actinopterygii</taxon>
        <taxon>Chondrostei</taxon>
        <taxon>Acipenseriformes</taxon>
        <taxon>Acipenseridae</taxon>
        <taxon>Acipenser</taxon>
    </lineage>
</organism>
<dbReference type="PANTHER" id="PTHR33517:SF4">
    <property type="entry name" value="SPERMATOGENESIS-ASSOCIATED PROTEIN 46"/>
    <property type="match status" value="1"/>
</dbReference>
<keyword evidence="3" id="KW-1185">Reference proteome</keyword>
<dbReference type="Pfam" id="PF17734">
    <property type="entry name" value="Spt46"/>
    <property type="match status" value="1"/>
</dbReference>
<name>A0A662YSE0_ACIRT</name>
<reference evidence="2 3" key="1">
    <citation type="submission" date="2019-01" db="EMBL/GenBank/DDBJ databases">
        <title>Draft Genome and Complete Hox-Cluster Characterization of the Sterlet Sturgeon (Acipenser ruthenus).</title>
        <authorList>
            <person name="Wei Q."/>
        </authorList>
    </citation>
    <scope>NUCLEOTIDE SEQUENCE [LARGE SCALE GENOMIC DNA]</scope>
    <source>
        <strain evidence="2">WHYD16114868_AA</strain>
        <tissue evidence="2">Blood</tissue>
    </source>
</reference>
<evidence type="ECO:0000313" key="2">
    <source>
        <dbReference type="EMBL" id="RXM99065.1"/>
    </source>
</evidence>
<dbReference type="GO" id="GO:0031965">
    <property type="term" value="C:nuclear membrane"/>
    <property type="evidence" value="ECO:0007669"/>
    <property type="project" value="TreeGrafter"/>
</dbReference>
<dbReference type="InterPro" id="IPR040879">
    <property type="entry name" value="Spt46-like"/>
</dbReference>
<dbReference type="GO" id="GO:0009566">
    <property type="term" value="P:fertilization"/>
    <property type="evidence" value="ECO:0007669"/>
    <property type="project" value="TreeGrafter"/>
</dbReference>
<dbReference type="PANTHER" id="PTHR33517">
    <property type="entry name" value="PROTEIN FAM170B-RELATED"/>
    <property type="match status" value="1"/>
</dbReference>
<accession>A0A662YSE0</accession>
<protein>
    <submittedName>
        <fullName evidence="2">Uncharacterized protein</fullName>
    </submittedName>
</protein>
<dbReference type="AlphaFoldDB" id="A0A662YSE0"/>
<evidence type="ECO:0000256" key="1">
    <source>
        <dbReference type="SAM" id="MobiDB-lite"/>
    </source>
</evidence>
<evidence type="ECO:0000313" key="3">
    <source>
        <dbReference type="Proteomes" id="UP000289886"/>
    </source>
</evidence>